<dbReference type="PANTHER" id="PTHR22617">
    <property type="entry name" value="CHEMOTAXIS SENSOR HISTIDINE KINASE-RELATED"/>
    <property type="match status" value="1"/>
</dbReference>
<reference evidence="2 3" key="1">
    <citation type="journal article" date="2019" name="Int. J. Syst. Evol. Microbiol.">
        <title>The Global Catalogue of Microorganisms (GCM) 10K type strain sequencing project: providing services to taxonomists for standard genome sequencing and annotation.</title>
        <authorList>
            <consortium name="The Broad Institute Genomics Platform"/>
            <consortium name="The Broad Institute Genome Sequencing Center for Infectious Disease"/>
            <person name="Wu L."/>
            <person name="Ma J."/>
        </authorList>
    </citation>
    <scope>NUCLEOTIDE SEQUENCE [LARGE SCALE GENOMIC DNA]</scope>
    <source>
        <strain evidence="2 3">JCM 3272</strain>
    </source>
</reference>
<dbReference type="SMART" id="SM00260">
    <property type="entry name" value="CheW"/>
    <property type="match status" value="1"/>
</dbReference>
<dbReference type="EMBL" id="BAAARV010000126">
    <property type="protein sequence ID" value="GAA2392175.1"/>
    <property type="molecule type" value="Genomic_DNA"/>
</dbReference>
<dbReference type="Proteomes" id="UP001501444">
    <property type="component" value="Unassembled WGS sequence"/>
</dbReference>
<dbReference type="Gene3D" id="2.30.30.40">
    <property type="entry name" value="SH3 Domains"/>
    <property type="match status" value="1"/>
</dbReference>
<dbReference type="InterPro" id="IPR002545">
    <property type="entry name" value="CheW-lke_dom"/>
</dbReference>
<keyword evidence="3" id="KW-1185">Reference proteome</keyword>
<dbReference type="InterPro" id="IPR039315">
    <property type="entry name" value="CheW"/>
</dbReference>
<proteinExistence type="predicted"/>
<protein>
    <submittedName>
        <fullName evidence="2">Chemotaxis protein CheW</fullName>
    </submittedName>
</protein>
<dbReference type="RefSeq" id="WP_344620265.1">
    <property type="nucleotide sequence ID" value="NZ_BAAARV010000126.1"/>
</dbReference>
<evidence type="ECO:0000313" key="3">
    <source>
        <dbReference type="Proteomes" id="UP001501444"/>
    </source>
</evidence>
<accession>A0ABN3I2E4</accession>
<sequence>MASRQYATFEVADQLFGLDVAKVQEVLSFDQYTPVPLAPESVGGLFNLRGQVIAAVDLRVQLGLPPRTKSAEPAMNVIVKTEEESVSLLVDRIGEVVTLQDDTFEPPPDTLQGRARHLITGAFKLDGRLLLALDTTKAVNTNPLGSGNNREE</sequence>
<dbReference type="PROSITE" id="PS50851">
    <property type="entry name" value="CHEW"/>
    <property type="match status" value="1"/>
</dbReference>
<evidence type="ECO:0000313" key="2">
    <source>
        <dbReference type="EMBL" id="GAA2392175.1"/>
    </source>
</evidence>
<comment type="caution">
    <text evidence="2">The sequence shown here is derived from an EMBL/GenBank/DDBJ whole genome shotgun (WGS) entry which is preliminary data.</text>
</comment>
<gene>
    <name evidence="2" type="ORF">GCM10010170_104780</name>
</gene>
<dbReference type="Pfam" id="PF01584">
    <property type="entry name" value="CheW"/>
    <property type="match status" value="1"/>
</dbReference>
<dbReference type="InterPro" id="IPR036061">
    <property type="entry name" value="CheW-like_dom_sf"/>
</dbReference>
<name>A0ABN3I2E4_9ACTN</name>
<dbReference type="Gene3D" id="2.40.50.180">
    <property type="entry name" value="CheA-289, Domain 4"/>
    <property type="match status" value="1"/>
</dbReference>
<evidence type="ECO:0000259" key="1">
    <source>
        <dbReference type="PROSITE" id="PS50851"/>
    </source>
</evidence>
<dbReference type="PANTHER" id="PTHR22617:SF23">
    <property type="entry name" value="CHEMOTAXIS PROTEIN CHEW"/>
    <property type="match status" value="1"/>
</dbReference>
<organism evidence="2 3">
    <name type="scientific">Dactylosporangium salmoneum</name>
    <dbReference type="NCBI Taxonomy" id="53361"/>
    <lineage>
        <taxon>Bacteria</taxon>
        <taxon>Bacillati</taxon>
        <taxon>Actinomycetota</taxon>
        <taxon>Actinomycetes</taxon>
        <taxon>Micromonosporales</taxon>
        <taxon>Micromonosporaceae</taxon>
        <taxon>Dactylosporangium</taxon>
    </lineage>
</organism>
<dbReference type="SUPFAM" id="SSF50341">
    <property type="entry name" value="CheW-like"/>
    <property type="match status" value="1"/>
</dbReference>
<feature type="domain" description="CheW-like" evidence="1">
    <location>
        <begin position="3"/>
        <end position="144"/>
    </location>
</feature>